<dbReference type="GO" id="GO:0005975">
    <property type="term" value="P:carbohydrate metabolic process"/>
    <property type="evidence" value="ECO:0007669"/>
    <property type="project" value="InterPro"/>
</dbReference>
<dbReference type="PANTHER" id="PTHR11927:SF9">
    <property type="entry name" value="L-FUCOSYLTRANSFERASE"/>
    <property type="match status" value="1"/>
</dbReference>
<dbReference type="EMBL" id="CACVKT020001687">
    <property type="protein sequence ID" value="CAC5370341.1"/>
    <property type="molecule type" value="Genomic_DNA"/>
</dbReference>
<reference evidence="4 5" key="1">
    <citation type="submission" date="2020-06" db="EMBL/GenBank/DDBJ databases">
        <authorList>
            <person name="Li R."/>
            <person name="Bekaert M."/>
        </authorList>
    </citation>
    <scope>NUCLEOTIDE SEQUENCE [LARGE SCALE GENOMIC DNA]</scope>
    <source>
        <strain evidence="5">wild</strain>
    </source>
</reference>
<dbReference type="GO" id="GO:0008107">
    <property type="term" value="F:galactoside 2-alpha-L-fucosyltransferase activity"/>
    <property type="evidence" value="ECO:0007669"/>
    <property type="project" value="InterPro"/>
</dbReference>
<accession>A0A6J8ALR6</accession>
<name>A0A6J8ALR6_MYTCO</name>
<evidence type="ECO:0000313" key="5">
    <source>
        <dbReference type="Proteomes" id="UP000507470"/>
    </source>
</evidence>
<dbReference type="Pfam" id="PF01531">
    <property type="entry name" value="Glyco_transf_11"/>
    <property type="match status" value="1"/>
</dbReference>
<proteinExistence type="inferred from homology"/>
<dbReference type="Proteomes" id="UP000507470">
    <property type="component" value="Unassembled WGS sequence"/>
</dbReference>
<dbReference type="GO" id="GO:0032580">
    <property type="term" value="C:Golgi cisterna membrane"/>
    <property type="evidence" value="ECO:0007669"/>
    <property type="project" value="UniProtKB-SubCell"/>
</dbReference>
<protein>
    <recommendedName>
        <fullName evidence="3">L-Fucosyltransferase</fullName>
        <ecNumber evidence="3">2.4.1.-</ecNumber>
    </recommendedName>
</protein>
<keyword evidence="3" id="KW-0735">Signal-anchor</keyword>
<keyword evidence="3" id="KW-0325">Glycoprotein</keyword>
<comment type="similarity">
    <text evidence="3">Belongs to the glycosyltransferase 11 family.</text>
</comment>
<evidence type="ECO:0000256" key="2">
    <source>
        <dbReference type="ARBA" id="ARBA00022679"/>
    </source>
</evidence>
<comment type="subcellular location">
    <subcellularLocation>
        <location evidence="3">Golgi apparatus</location>
        <location evidence="3">Golgi stack membrane</location>
        <topology evidence="3">Single-pass type II membrane protein</topology>
    </subcellularLocation>
</comment>
<keyword evidence="1 3" id="KW-0328">Glycosyltransferase</keyword>
<evidence type="ECO:0000256" key="3">
    <source>
        <dbReference type="RuleBase" id="RU363129"/>
    </source>
</evidence>
<gene>
    <name evidence="4" type="ORF">MCOR_9230</name>
</gene>
<dbReference type="InterPro" id="IPR002516">
    <property type="entry name" value="Glyco_trans_11"/>
</dbReference>
<comment type="pathway">
    <text evidence="3">Protein modification; protein glycosylation.</text>
</comment>
<dbReference type="UniPathway" id="UPA00378"/>
<keyword evidence="3" id="KW-0812">Transmembrane</keyword>
<dbReference type="AlphaFoldDB" id="A0A6J8ALR6"/>
<sequence>MGNHIFQFAATLGIARSKGIIHVITEYFSLRKIFKLTVSVVPVNSGISDSGRVITRVEQKPSSYDKELVNLTNSHDVASDGIDWTKNNMPNHITVAYLEGHSPEVDMATVSMCDHFIATVGTLSWWCGWLTGDNVLYYKWPCEEGSLVRAMYSSNYTDFYYPHWIGL</sequence>
<dbReference type="EC" id="2.4.1.-" evidence="3"/>
<organism evidence="4 5">
    <name type="scientific">Mytilus coruscus</name>
    <name type="common">Sea mussel</name>
    <dbReference type="NCBI Taxonomy" id="42192"/>
    <lineage>
        <taxon>Eukaryota</taxon>
        <taxon>Metazoa</taxon>
        <taxon>Spiralia</taxon>
        <taxon>Lophotrochozoa</taxon>
        <taxon>Mollusca</taxon>
        <taxon>Bivalvia</taxon>
        <taxon>Autobranchia</taxon>
        <taxon>Pteriomorphia</taxon>
        <taxon>Mytilida</taxon>
        <taxon>Mytiloidea</taxon>
        <taxon>Mytilidae</taxon>
        <taxon>Mytilinae</taxon>
        <taxon>Mytilus</taxon>
    </lineage>
</organism>
<dbReference type="PANTHER" id="PTHR11927">
    <property type="entry name" value="GALACTOSIDE 2-L-FUCOSYLTRANSFERASE"/>
    <property type="match status" value="1"/>
</dbReference>
<keyword evidence="2 3" id="KW-0808">Transferase</keyword>
<evidence type="ECO:0000313" key="4">
    <source>
        <dbReference type="EMBL" id="CAC5370341.1"/>
    </source>
</evidence>
<dbReference type="OrthoDB" id="6090518at2759"/>
<keyword evidence="3" id="KW-0333">Golgi apparatus</keyword>
<keyword evidence="5" id="KW-1185">Reference proteome</keyword>
<evidence type="ECO:0000256" key="1">
    <source>
        <dbReference type="ARBA" id="ARBA00022676"/>
    </source>
</evidence>